<evidence type="ECO:0000259" key="9">
    <source>
        <dbReference type="Pfam" id="PF06470"/>
    </source>
</evidence>
<evidence type="ECO:0000256" key="6">
    <source>
        <dbReference type="HAMAP-Rule" id="MF_01894"/>
    </source>
</evidence>
<dbReference type="PANTHER" id="PTHR43977">
    <property type="entry name" value="STRUCTURAL MAINTENANCE OF CHROMOSOMES PROTEIN 3"/>
    <property type="match status" value="1"/>
</dbReference>
<sequence>MRLSKIKLAGFKSFVDATTVPLPGPITAVVGPNGCGKSNIIDAVRWVMGESSAKHLRGGSMADVIFSGSNSRKPVGLASIELVFDNSEGSLGGQYAGYSEISVRRQVNRNGQSAYYLNGTRCRRRDITDVFLGTGLGPRSYSIIEQGTISRLIEARPEELRGYLEEAAGISLYKERRRETERRIRDTLDNLERLEDVRDEVGRQLEKLGRQAETAERYRALKAEEARRRGELLLLRRQGLEAERERLRGELNERENALQEKIARQRALEREAETLRARHAEDSDRLNEIQGRYYGLGSDIARIEQRIAHRRELRESSQRELERNREALGGTERELEDDREKQAVLLRRLEELEPALEDADERLETAEAEVRAARQRLDAWRERWDALTEAAATAGRNAQVERTRIEQLEARLAEQQRRRERLAAEAESLAAGGDDALETWREEAETLAEDRAELQAQLDEVQQRLGHQRNQLRGAEEEAELARAALGEDRARLASLTTLQEAALGADAELARWLESLGLQDAERLGERLQVTPGWEQAVEAVLGDALQARVVSEAALDAGQAAALGHGRAMLFAGGEASGAAPAPAVGTPLRELVSAPWPLDDLLAAVYAAEDDAEAERLLARLGPEASVVTPDGRWRGRRWIRVRAADDGAGAGVLARGREIERLREAIGEHEERLAAAEAAAGEARQALESVEAQREDAAAELAELDQRLAGLQARIEGEERRQRERGERRAALAEEREDLAEALESGEAEVRAARRRLEAALEEGERLDGERERLNDERLAHQDVVDRAREAAEAIRAERHDLALRLESASTARQSLEEAIARLERQRGQLEARNRELDAALAEVADPDDSLEQERQDLLARRLEVEGELGEARSRLEAADHRLRELEQARSAVEAEVTELRGSAESARYRDYELQARLQTLDEQLGELDLSRADLAEGLPQAATEAEWEAELERLDARIRRLGPINLAAIDEHQALSERKGYLDAQQADLSEALETLQDAIQRIDRETRNRFRDTFDKVNAGLQRLFPRLFGGGQAYLEMTDDDLLETGVTIMARPPGKRITNIHLLSGGEKALTAVSLVFAIFELNPAPFCMLDEVDAPLDEANVGRFCELLGQMSGQVQFVVITHNKTTMEAASHLAGVTMAEPGVSRLVAVDVEGAVELADA</sequence>
<comment type="subcellular location">
    <subcellularLocation>
        <location evidence="6">Cytoplasm</location>
    </subcellularLocation>
</comment>
<keyword evidence="3 6" id="KW-0067">ATP-binding</keyword>
<dbReference type="GO" id="GO:0030261">
    <property type="term" value="P:chromosome condensation"/>
    <property type="evidence" value="ECO:0007669"/>
    <property type="project" value="InterPro"/>
</dbReference>
<dbReference type="GO" id="GO:0005524">
    <property type="term" value="F:ATP binding"/>
    <property type="evidence" value="ECO:0007669"/>
    <property type="project" value="UniProtKB-UniRule"/>
</dbReference>
<keyword evidence="4 6" id="KW-0175">Coiled coil</keyword>
<name>A0A2U2N324_9GAMM</name>
<feature type="binding site" evidence="6">
    <location>
        <begin position="32"/>
        <end position="39"/>
    </location>
    <ligand>
        <name>ATP</name>
        <dbReference type="ChEBI" id="CHEBI:30616"/>
    </ligand>
</feature>
<dbReference type="InterPro" id="IPR010935">
    <property type="entry name" value="SMC_hinge"/>
</dbReference>
<gene>
    <name evidence="6 10" type="primary">smc</name>
    <name evidence="10" type="ORF">DEM34_08010</name>
</gene>
<dbReference type="RefSeq" id="WP_109678034.1">
    <property type="nucleotide sequence ID" value="NZ_CP086615.1"/>
</dbReference>
<keyword evidence="2 6" id="KW-0547">Nucleotide-binding</keyword>
<dbReference type="GO" id="GO:0005737">
    <property type="term" value="C:cytoplasm"/>
    <property type="evidence" value="ECO:0007669"/>
    <property type="project" value="UniProtKB-SubCell"/>
</dbReference>
<accession>A0A2U2N324</accession>
<keyword evidence="5 6" id="KW-0238">DNA-binding</keyword>
<dbReference type="Gene3D" id="3.40.50.300">
    <property type="entry name" value="P-loop containing nucleotide triphosphate hydrolases"/>
    <property type="match status" value="2"/>
</dbReference>
<evidence type="ECO:0000256" key="4">
    <source>
        <dbReference type="ARBA" id="ARBA00023054"/>
    </source>
</evidence>
<comment type="domain">
    <text evidence="6">Contains large globular domains required for ATP hydrolysis at each terminus and a third globular domain forming a flexible hinge near the middle of the molecule. These domains are separated by coiled-coil structures.</text>
</comment>
<dbReference type="InterPro" id="IPR027417">
    <property type="entry name" value="P-loop_NTPase"/>
</dbReference>
<keyword evidence="11" id="KW-1185">Reference proteome</keyword>
<dbReference type="InterPro" id="IPR003395">
    <property type="entry name" value="RecF/RecN/SMC_N"/>
</dbReference>
<dbReference type="AlphaFoldDB" id="A0A2U2N324"/>
<evidence type="ECO:0000313" key="11">
    <source>
        <dbReference type="Proteomes" id="UP000245474"/>
    </source>
</evidence>
<dbReference type="NCBIfam" id="TIGR02168">
    <property type="entry name" value="SMC_prok_B"/>
    <property type="match status" value="1"/>
</dbReference>
<evidence type="ECO:0000313" key="10">
    <source>
        <dbReference type="EMBL" id="PWG63500.1"/>
    </source>
</evidence>
<comment type="similarity">
    <text evidence="6">Belongs to the SMC family.</text>
</comment>
<comment type="function">
    <text evidence="6">Required for chromosome condensation and partitioning.</text>
</comment>
<dbReference type="OrthoDB" id="9808768at2"/>
<feature type="domain" description="RecF/RecN/SMC N-terminal" evidence="8">
    <location>
        <begin position="3"/>
        <end position="1153"/>
    </location>
</feature>
<evidence type="ECO:0000256" key="5">
    <source>
        <dbReference type="ARBA" id="ARBA00023125"/>
    </source>
</evidence>
<evidence type="ECO:0000256" key="1">
    <source>
        <dbReference type="ARBA" id="ARBA00022490"/>
    </source>
</evidence>
<feature type="coiled-coil region" evidence="6">
    <location>
        <begin position="663"/>
        <end position="847"/>
    </location>
</feature>
<dbReference type="Gene3D" id="1.10.287.1490">
    <property type="match status" value="1"/>
</dbReference>
<evidence type="ECO:0000256" key="7">
    <source>
        <dbReference type="SAM" id="MobiDB-lite"/>
    </source>
</evidence>
<dbReference type="GO" id="GO:0007062">
    <property type="term" value="P:sister chromatid cohesion"/>
    <property type="evidence" value="ECO:0007669"/>
    <property type="project" value="InterPro"/>
</dbReference>
<dbReference type="Pfam" id="PF02463">
    <property type="entry name" value="SMC_N"/>
    <property type="match status" value="1"/>
</dbReference>
<dbReference type="EMBL" id="QFFI01000010">
    <property type="protein sequence ID" value="PWG63500.1"/>
    <property type="molecule type" value="Genomic_DNA"/>
</dbReference>
<proteinExistence type="inferred from homology"/>
<feature type="coiled-coil region" evidence="6">
    <location>
        <begin position="987"/>
        <end position="1014"/>
    </location>
</feature>
<dbReference type="SUPFAM" id="SSF75553">
    <property type="entry name" value="Smc hinge domain"/>
    <property type="match status" value="1"/>
</dbReference>
<dbReference type="InterPro" id="IPR036277">
    <property type="entry name" value="SMC_hinge_sf"/>
</dbReference>
<dbReference type="Pfam" id="PF06470">
    <property type="entry name" value="SMC_hinge"/>
    <property type="match status" value="1"/>
</dbReference>
<protein>
    <recommendedName>
        <fullName evidence="6">Chromosome partition protein Smc</fullName>
    </recommendedName>
</protein>
<dbReference type="SUPFAM" id="SSF57997">
    <property type="entry name" value="Tropomyosin"/>
    <property type="match status" value="1"/>
</dbReference>
<evidence type="ECO:0000256" key="2">
    <source>
        <dbReference type="ARBA" id="ARBA00022741"/>
    </source>
</evidence>
<feature type="region of interest" description="Disordered" evidence="7">
    <location>
        <begin position="314"/>
        <end position="336"/>
    </location>
</feature>
<evidence type="ECO:0000259" key="8">
    <source>
        <dbReference type="Pfam" id="PF02463"/>
    </source>
</evidence>
<organism evidence="10 11">
    <name type="scientific">Sediminicurvatus halobius</name>
    <dbReference type="NCBI Taxonomy" id="2182432"/>
    <lineage>
        <taxon>Bacteria</taxon>
        <taxon>Pseudomonadati</taxon>
        <taxon>Pseudomonadota</taxon>
        <taxon>Gammaproteobacteria</taxon>
        <taxon>Chromatiales</taxon>
        <taxon>Ectothiorhodospiraceae</taxon>
        <taxon>Sediminicurvatus</taxon>
    </lineage>
</organism>
<dbReference type="PIRSF" id="PIRSF005719">
    <property type="entry name" value="SMC"/>
    <property type="match status" value="1"/>
</dbReference>
<dbReference type="GO" id="GO:0005694">
    <property type="term" value="C:chromosome"/>
    <property type="evidence" value="ECO:0007669"/>
    <property type="project" value="InterPro"/>
</dbReference>
<dbReference type="HAMAP" id="MF_01894">
    <property type="entry name" value="Smc_prok"/>
    <property type="match status" value="1"/>
</dbReference>
<dbReference type="InterPro" id="IPR024704">
    <property type="entry name" value="SMC"/>
</dbReference>
<dbReference type="Proteomes" id="UP000245474">
    <property type="component" value="Unassembled WGS sequence"/>
</dbReference>
<dbReference type="GO" id="GO:0006260">
    <property type="term" value="P:DNA replication"/>
    <property type="evidence" value="ECO:0007669"/>
    <property type="project" value="UniProtKB-UniRule"/>
</dbReference>
<dbReference type="GO" id="GO:0007059">
    <property type="term" value="P:chromosome segregation"/>
    <property type="evidence" value="ECO:0007669"/>
    <property type="project" value="UniProtKB-UniRule"/>
</dbReference>
<dbReference type="InterPro" id="IPR011890">
    <property type="entry name" value="SMC_prok"/>
</dbReference>
<evidence type="ECO:0000256" key="3">
    <source>
        <dbReference type="ARBA" id="ARBA00022840"/>
    </source>
</evidence>
<reference evidence="10 11" key="1">
    <citation type="submission" date="2018-05" db="EMBL/GenBank/DDBJ databases">
        <title>Spiribacter halobius sp. nov., a moderately halophilic bacterium isolated from marine solar saltern.</title>
        <authorList>
            <person name="Zheng W.-S."/>
            <person name="Lu D.-C."/>
            <person name="Du Z.-J."/>
        </authorList>
    </citation>
    <scope>NUCLEOTIDE SEQUENCE [LARGE SCALE GENOMIC DNA]</scope>
    <source>
        <strain evidence="10 11">E85</strain>
    </source>
</reference>
<feature type="coiled-coil region" evidence="6">
    <location>
        <begin position="170"/>
        <end position="285"/>
    </location>
</feature>
<comment type="subunit">
    <text evidence="6">Homodimer.</text>
</comment>
<feature type="coiled-coil region" evidence="6">
    <location>
        <begin position="873"/>
        <end position="907"/>
    </location>
</feature>
<keyword evidence="1 6" id="KW-0963">Cytoplasm</keyword>
<dbReference type="GO" id="GO:0003677">
    <property type="term" value="F:DNA binding"/>
    <property type="evidence" value="ECO:0007669"/>
    <property type="project" value="UniProtKB-UniRule"/>
</dbReference>
<comment type="caution">
    <text evidence="10">The sequence shown here is derived from an EMBL/GenBank/DDBJ whole genome shotgun (WGS) entry which is preliminary data.</text>
</comment>
<dbReference type="GO" id="GO:0016887">
    <property type="term" value="F:ATP hydrolysis activity"/>
    <property type="evidence" value="ECO:0007669"/>
    <property type="project" value="InterPro"/>
</dbReference>
<dbReference type="CDD" id="cd03278">
    <property type="entry name" value="ABC_SMC_barmotin"/>
    <property type="match status" value="2"/>
</dbReference>
<dbReference type="SUPFAM" id="SSF52540">
    <property type="entry name" value="P-loop containing nucleoside triphosphate hydrolases"/>
    <property type="match status" value="1"/>
</dbReference>
<feature type="domain" description="SMC hinge" evidence="9">
    <location>
        <begin position="523"/>
        <end position="620"/>
    </location>
</feature>